<gene>
    <name evidence="1" type="ORF">LX83_004629</name>
</gene>
<accession>A0AAE3GGD3</accession>
<dbReference type="PANTHER" id="PTHR34853">
    <property type="match status" value="1"/>
</dbReference>
<dbReference type="Gene3D" id="3.40.50.1820">
    <property type="entry name" value="alpha/beta hydrolase"/>
    <property type="match status" value="1"/>
</dbReference>
<dbReference type="InterPro" id="IPR029058">
    <property type="entry name" value="AB_hydrolase_fold"/>
</dbReference>
<evidence type="ECO:0000313" key="1">
    <source>
        <dbReference type="EMBL" id="MCP2167756.1"/>
    </source>
</evidence>
<evidence type="ECO:0000313" key="2">
    <source>
        <dbReference type="Proteomes" id="UP001206128"/>
    </source>
</evidence>
<dbReference type="GO" id="GO:0004806">
    <property type="term" value="F:triacylglycerol lipase activity"/>
    <property type="evidence" value="ECO:0007669"/>
    <property type="project" value="InterPro"/>
</dbReference>
<keyword evidence="2" id="KW-1185">Reference proteome</keyword>
<dbReference type="InterPro" id="IPR005152">
    <property type="entry name" value="Lipase_secreted"/>
</dbReference>
<comment type="caution">
    <text evidence="1">The sequence shown here is derived from an EMBL/GenBank/DDBJ whole genome shotgun (WGS) entry which is preliminary data.</text>
</comment>
<protein>
    <submittedName>
        <fullName evidence="1">Secretory lipase</fullName>
    </submittedName>
</protein>
<sequence>MNRSARRPNLPPAGLVSSGRTGPFACHRLLTAALTTLALVCAPAVSASATGADDATALDDLATMCVGDSIVGYAFKRSTLWTTTGQFLGAIVRGEPRLRATLDAQRIGAGKPATAVRVATGVQDDIVPHAQARQLAVDWCEKGANVTYDAIHLPDLGDGLLTNHLMPLITDQGRAISWLTDRLSGRAANSNCWSMPVQP</sequence>
<dbReference type="Proteomes" id="UP001206128">
    <property type="component" value="Unassembled WGS sequence"/>
</dbReference>
<reference evidence="1" key="1">
    <citation type="submission" date="2022-06" db="EMBL/GenBank/DDBJ databases">
        <title>Genomic Encyclopedia of Archaeal and Bacterial Type Strains, Phase II (KMG-II): from individual species to whole genera.</title>
        <authorList>
            <person name="Goeker M."/>
        </authorList>
    </citation>
    <scope>NUCLEOTIDE SEQUENCE</scope>
    <source>
        <strain evidence="1">DSM 43935</strain>
    </source>
</reference>
<dbReference type="GO" id="GO:0016042">
    <property type="term" value="P:lipid catabolic process"/>
    <property type="evidence" value="ECO:0007669"/>
    <property type="project" value="InterPro"/>
</dbReference>
<name>A0AAE3GGD3_9PSEU</name>
<dbReference type="PANTHER" id="PTHR34853:SF1">
    <property type="entry name" value="LIPASE 5"/>
    <property type="match status" value="1"/>
</dbReference>
<dbReference type="RefSeq" id="WP_253774936.1">
    <property type="nucleotide sequence ID" value="NZ_JAMTCK010000011.1"/>
</dbReference>
<dbReference type="Pfam" id="PF03583">
    <property type="entry name" value="LIP"/>
    <property type="match status" value="1"/>
</dbReference>
<proteinExistence type="predicted"/>
<organism evidence="1 2">
    <name type="scientific">Goodfellowiella coeruleoviolacea</name>
    <dbReference type="NCBI Taxonomy" id="334858"/>
    <lineage>
        <taxon>Bacteria</taxon>
        <taxon>Bacillati</taxon>
        <taxon>Actinomycetota</taxon>
        <taxon>Actinomycetes</taxon>
        <taxon>Pseudonocardiales</taxon>
        <taxon>Pseudonocardiaceae</taxon>
        <taxon>Goodfellowiella</taxon>
    </lineage>
</organism>
<dbReference type="AlphaFoldDB" id="A0AAE3GGD3"/>
<dbReference type="EMBL" id="JAMTCK010000011">
    <property type="protein sequence ID" value="MCP2167756.1"/>
    <property type="molecule type" value="Genomic_DNA"/>
</dbReference>